<dbReference type="Gene3D" id="3.10.310.40">
    <property type="match status" value="1"/>
</dbReference>
<dbReference type="Gene3D" id="6.10.250.550">
    <property type="match status" value="1"/>
</dbReference>
<evidence type="ECO:0000313" key="16">
    <source>
        <dbReference type="EMBL" id="SJZ33218.1"/>
    </source>
</evidence>
<feature type="binding site" evidence="14">
    <location>
        <position position="569"/>
    </location>
    <ligand>
        <name>Zn(2+)</name>
        <dbReference type="ChEBI" id="CHEBI:29105"/>
    </ligand>
</feature>
<comment type="domain">
    <text evidence="14">Consists of three domains; the N-terminal catalytic domain, the editing domain and the C-terminal C-Ala domain. The editing domain removes incorrectly charged amino acids, while the C-Ala domain, along with tRNA(Ala), serves as a bridge to cooperatively bring together the editing and aminoacylation centers thus stimulating deacylation of misacylated tRNAs.</text>
</comment>
<keyword evidence="17" id="KW-1185">Reference proteome</keyword>
<sequence>MESLGLNEIRERFLSFFEKKGHLRLPSFSLVPKNDNSLLLINSGMAPLKPYFIGIQKPPRKRVTTCQKCIRTPDIERVGQTARHATFFEMLGNFSFGDYFKKEIIEWAWEFIMQELKIPEDRLWVSIYKEDNEAFEIWTKKIGVSPERIVRLGKKDNFWEIGVGPCGPSSEIYFDRGEQAGCGKENCTVGCDCDRFVEFWNLVFTQFNRDEEGNYTPIKHPNIDTGMGLERIAAIMQGVDSIFEVDTIRHILDYVCSLAKIEYGKDVSKDMSIRVITDHIRSVTFMVSDGILPSNEGRGYVLRRLLRRAARHGKLLGIQEPFLYKICHKVIEVSKDAYPELKRKEESIEKIIYTEEERFQQTIDQGLSILQDLMNELITKNSDTISGIDVFKLYDTYGFPLELTMEIAQEKGLKVDENGFYQEMKKQKERARNARKITNIGSWKEDVSIFLGNNIETEFIGYNQLEAEGKVLGIVKQGKNVQKALKGEEVKLLLDKTSFYGESGGQVGDCGIIKTDTGEIYVKDCKKISNRIIHYCKIIKGSIEKDQRVKTYVNKDFRMNTARNHTCTHILQKVLKEVLGDHVEQAGSLVTPDKLRFDFKHFTGLSQQEIKDVENRVNEIILQSLPVKIIETTLDKAKKMGAIALFDEKYGEKVRLVQIGDFSLELCGGTHLSNSSQVGFFKIINESSVASGIRRIEATSGKKAIEFCNSRESLLFESANLLKVTPMDLPRKIEELLKTIRGQQKEIEQLKSKITGNIVEDLLNAKEEISGIPVIIAQQEDLDIDALRKLADQLKDKMNSGVVILASNKKGKIHFVSMATKDVMQKGIHVGNLIRKIAQITDGGGGGRANMAQAGGKDLRKLPEALEKAKEFLAQQIKK</sequence>
<reference evidence="16 17" key="1">
    <citation type="submission" date="2017-02" db="EMBL/GenBank/DDBJ databases">
        <authorList>
            <person name="Peterson S.W."/>
        </authorList>
    </citation>
    <scope>NUCLEOTIDE SEQUENCE [LARGE SCALE GENOMIC DNA]</scope>
    <source>
        <strain evidence="16 17">DSM 15102</strain>
    </source>
</reference>
<evidence type="ECO:0000256" key="10">
    <source>
        <dbReference type="ARBA" id="ARBA00022917"/>
    </source>
</evidence>
<evidence type="ECO:0000256" key="7">
    <source>
        <dbReference type="ARBA" id="ARBA00022833"/>
    </source>
</evidence>
<dbReference type="FunFam" id="3.10.310.40:FF:000001">
    <property type="entry name" value="Alanine--tRNA ligase"/>
    <property type="match status" value="1"/>
</dbReference>
<dbReference type="InterPro" id="IPR045864">
    <property type="entry name" value="aa-tRNA-synth_II/BPL/LPL"/>
</dbReference>
<dbReference type="GO" id="GO:0016740">
    <property type="term" value="F:transferase activity"/>
    <property type="evidence" value="ECO:0007669"/>
    <property type="project" value="UniProtKB-ARBA"/>
</dbReference>
<dbReference type="GO" id="GO:0140096">
    <property type="term" value="F:catalytic activity, acting on a protein"/>
    <property type="evidence" value="ECO:0007669"/>
    <property type="project" value="UniProtKB-ARBA"/>
</dbReference>
<evidence type="ECO:0000256" key="4">
    <source>
        <dbReference type="ARBA" id="ARBA00022598"/>
    </source>
</evidence>
<keyword evidence="11 14" id="KW-0030">Aminoacyl-tRNA synthetase</keyword>
<evidence type="ECO:0000259" key="15">
    <source>
        <dbReference type="PROSITE" id="PS50860"/>
    </source>
</evidence>
<dbReference type="GO" id="GO:0004813">
    <property type="term" value="F:alanine-tRNA ligase activity"/>
    <property type="evidence" value="ECO:0007669"/>
    <property type="project" value="UniProtKB-UniRule"/>
</dbReference>
<evidence type="ECO:0000256" key="13">
    <source>
        <dbReference type="ARBA" id="ARBA00048300"/>
    </source>
</evidence>
<dbReference type="InterPro" id="IPR023033">
    <property type="entry name" value="Ala_tRNA_ligase_euk/bac"/>
</dbReference>
<dbReference type="SUPFAM" id="SSF55186">
    <property type="entry name" value="ThrRS/AlaRS common domain"/>
    <property type="match status" value="1"/>
</dbReference>
<dbReference type="InterPro" id="IPR009000">
    <property type="entry name" value="Transl_B-barrel_sf"/>
</dbReference>
<evidence type="ECO:0000256" key="3">
    <source>
        <dbReference type="ARBA" id="ARBA00022555"/>
    </source>
</evidence>
<dbReference type="Gene3D" id="3.30.54.20">
    <property type="match status" value="1"/>
</dbReference>
<name>A0A1T4JST5_9FIRM</name>
<dbReference type="Pfam" id="PF01411">
    <property type="entry name" value="tRNA-synt_2c"/>
    <property type="match status" value="1"/>
</dbReference>
<feature type="binding site" evidence="14">
    <location>
        <position position="671"/>
    </location>
    <ligand>
        <name>Zn(2+)</name>
        <dbReference type="ChEBI" id="CHEBI:29105"/>
    </ligand>
</feature>
<dbReference type="OrthoDB" id="9803884at2"/>
<dbReference type="InterPro" id="IPR003156">
    <property type="entry name" value="DHHA1_dom"/>
</dbReference>
<comment type="function">
    <text evidence="12 14">Catalyzes the attachment of alanine to tRNA(Ala) in a two-step reaction: alanine is first activated by ATP to form Ala-AMP and then transferred to the acceptor end of tRNA(Ala). Also edits incorrectly charged Ser-tRNA(Ala) and Gly-tRNA(Ala) via its editing domain.</text>
</comment>
<keyword evidence="14" id="KW-0963">Cytoplasm</keyword>
<dbReference type="NCBIfam" id="TIGR00344">
    <property type="entry name" value="alaS"/>
    <property type="match status" value="1"/>
</dbReference>
<evidence type="ECO:0000256" key="6">
    <source>
        <dbReference type="ARBA" id="ARBA00022741"/>
    </source>
</evidence>
<dbReference type="PRINTS" id="PR00980">
    <property type="entry name" value="TRNASYNTHALA"/>
</dbReference>
<dbReference type="InterPro" id="IPR012947">
    <property type="entry name" value="tRNA_SAD"/>
</dbReference>
<dbReference type="GO" id="GO:0000049">
    <property type="term" value="F:tRNA binding"/>
    <property type="evidence" value="ECO:0007669"/>
    <property type="project" value="UniProtKB-KW"/>
</dbReference>
<dbReference type="Gene3D" id="3.30.980.10">
    <property type="entry name" value="Threonyl-trna Synthetase, Chain A, domain 2"/>
    <property type="match status" value="1"/>
</dbReference>
<evidence type="ECO:0000313" key="17">
    <source>
        <dbReference type="Proteomes" id="UP000196365"/>
    </source>
</evidence>
<dbReference type="FunFam" id="2.40.30.130:FF:000001">
    <property type="entry name" value="Alanine--tRNA ligase"/>
    <property type="match status" value="1"/>
</dbReference>
<dbReference type="InterPro" id="IPR018165">
    <property type="entry name" value="Ala-tRNA-synth_IIc_core"/>
</dbReference>
<dbReference type="RefSeq" id="WP_087677889.1">
    <property type="nucleotide sequence ID" value="NZ_FUWV01000001.1"/>
</dbReference>
<dbReference type="CDD" id="cd00673">
    <property type="entry name" value="AlaRS_core"/>
    <property type="match status" value="1"/>
</dbReference>
<keyword evidence="5 14" id="KW-0479">Metal-binding</keyword>
<feature type="domain" description="Alanyl-transfer RNA synthetases family profile" evidence="15">
    <location>
        <begin position="4"/>
        <end position="710"/>
    </location>
</feature>
<keyword evidence="10 14" id="KW-0648">Protein biosynthesis</keyword>
<dbReference type="InterPro" id="IPR002318">
    <property type="entry name" value="Ala-tRNA-lgiase_IIc"/>
</dbReference>
<evidence type="ECO:0000256" key="12">
    <source>
        <dbReference type="ARBA" id="ARBA00024779"/>
    </source>
</evidence>
<dbReference type="FunFam" id="3.30.980.10:FF:000004">
    <property type="entry name" value="Alanine--tRNA ligase, cytoplasmic"/>
    <property type="match status" value="1"/>
</dbReference>
<dbReference type="PANTHER" id="PTHR11777:SF9">
    <property type="entry name" value="ALANINE--TRNA LIGASE, CYTOPLASMIC"/>
    <property type="match status" value="1"/>
</dbReference>
<dbReference type="FunFam" id="3.30.54.20:FF:000001">
    <property type="entry name" value="Alanine--tRNA ligase"/>
    <property type="match status" value="1"/>
</dbReference>
<keyword evidence="8 14" id="KW-0067">ATP-binding</keyword>
<evidence type="ECO:0000256" key="9">
    <source>
        <dbReference type="ARBA" id="ARBA00022884"/>
    </source>
</evidence>
<evidence type="ECO:0000256" key="2">
    <source>
        <dbReference type="ARBA" id="ARBA00008226"/>
    </source>
</evidence>
<dbReference type="PANTHER" id="PTHR11777">
    <property type="entry name" value="ALANYL-TRNA SYNTHETASE"/>
    <property type="match status" value="1"/>
</dbReference>
<dbReference type="AlphaFoldDB" id="A0A1T4JST5"/>
<keyword evidence="4 14" id="KW-0436">Ligase</keyword>
<dbReference type="GO" id="GO:0005524">
    <property type="term" value="F:ATP binding"/>
    <property type="evidence" value="ECO:0007669"/>
    <property type="project" value="UniProtKB-UniRule"/>
</dbReference>
<dbReference type="Gene3D" id="3.30.930.10">
    <property type="entry name" value="Bira Bifunctional Protein, Domain 2"/>
    <property type="match status" value="1"/>
</dbReference>
<dbReference type="EMBL" id="FUWV01000001">
    <property type="protein sequence ID" value="SJZ33218.1"/>
    <property type="molecule type" value="Genomic_DNA"/>
</dbReference>
<comment type="similarity">
    <text evidence="2 14">Belongs to the class-II aminoacyl-tRNA synthetase family.</text>
</comment>
<comment type="catalytic activity">
    <reaction evidence="13 14">
        <text>tRNA(Ala) + L-alanine + ATP = L-alanyl-tRNA(Ala) + AMP + diphosphate</text>
        <dbReference type="Rhea" id="RHEA:12540"/>
        <dbReference type="Rhea" id="RHEA-COMP:9657"/>
        <dbReference type="Rhea" id="RHEA-COMP:9923"/>
        <dbReference type="ChEBI" id="CHEBI:30616"/>
        <dbReference type="ChEBI" id="CHEBI:33019"/>
        <dbReference type="ChEBI" id="CHEBI:57972"/>
        <dbReference type="ChEBI" id="CHEBI:78442"/>
        <dbReference type="ChEBI" id="CHEBI:78497"/>
        <dbReference type="ChEBI" id="CHEBI:456215"/>
        <dbReference type="EC" id="6.1.1.7"/>
    </reaction>
</comment>
<dbReference type="SUPFAM" id="SSF50447">
    <property type="entry name" value="Translation proteins"/>
    <property type="match status" value="1"/>
</dbReference>
<dbReference type="SUPFAM" id="SSF101353">
    <property type="entry name" value="Putative anticodon-binding domain of alanyl-tRNA synthetase (AlaRS)"/>
    <property type="match status" value="1"/>
</dbReference>
<dbReference type="InterPro" id="IPR018164">
    <property type="entry name" value="Ala-tRNA-synth_IIc_N"/>
</dbReference>
<dbReference type="GO" id="GO:0005829">
    <property type="term" value="C:cytosol"/>
    <property type="evidence" value="ECO:0007669"/>
    <property type="project" value="TreeGrafter"/>
</dbReference>
<evidence type="ECO:0000256" key="11">
    <source>
        <dbReference type="ARBA" id="ARBA00023146"/>
    </source>
</evidence>
<evidence type="ECO:0000256" key="5">
    <source>
        <dbReference type="ARBA" id="ARBA00022723"/>
    </source>
</evidence>
<evidence type="ECO:0000256" key="1">
    <source>
        <dbReference type="ARBA" id="ARBA00004496"/>
    </source>
</evidence>
<gene>
    <name evidence="14" type="primary">alaS</name>
    <name evidence="16" type="ORF">SAMN02745973_00061</name>
</gene>
<evidence type="ECO:0000256" key="14">
    <source>
        <dbReference type="HAMAP-Rule" id="MF_00036"/>
    </source>
</evidence>
<feature type="binding site" evidence="14">
    <location>
        <position position="565"/>
    </location>
    <ligand>
        <name>Zn(2+)</name>
        <dbReference type="ChEBI" id="CHEBI:29105"/>
    </ligand>
</feature>
<comment type="subcellular location">
    <subcellularLocation>
        <location evidence="1 14">Cytoplasm</location>
    </subcellularLocation>
</comment>
<dbReference type="GO" id="GO:0002161">
    <property type="term" value="F:aminoacyl-tRNA deacylase activity"/>
    <property type="evidence" value="ECO:0007669"/>
    <property type="project" value="TreeGrafter"/>
</dbReference>
<dbReference type="Proteomes" id="UP000196365">
    <property type="component" value="Unassembled WGS sequence"/>
</dbReference>
<dbReference type="InterPro" id="IPR018163">
    <property type="entry name" value="Thr/Ala-tRNA-synth_IIc_edit"/>
</dbReference>
<dbReference type="Pfam" id="PF07973">
    <property type="entry name" value="tRNA_SAD"/>
    <property type="match status" value="1"/>
</dbReference>
<keyword evidence="9 14" id="KW-0694">RNA-binding</keyword>
<dbReference type="GO" id="GO:0008270">
    <property type="term" value="F:zinc ion binding"/>
    <property type="evidence" value="ECO:0007669"/>
    <property type="project" value="UniProtKB-UniRule"/>
</dbReference>
<dbReference type="PROSITE" id="PS50860">
    <property type="entry name" value="AA_TRNA_LIGASE_II_ALA"/>
    <property type="match status" value="1"/>
</dbReference>
<dbReference type="EC" id="6.1.1.7" evidence="14"/>
<dbReference type="SUPFAM" id="SSF55681">
    <property type="entry name" value="Class II aaRS and biotin synthetases"/>
    <property type="match status" value="1"/>
</dbReference>
<keyword evidence="6 14" id="KW-0547">Nucleotide-binding</keyword>
<organism evidence="16 17">
    <name type="scientific">Garciella nitratireducens DSM 15102</name>
    <dbReference type="NCBI Taxonomy" id="1121911"/>
    <lineage>
        <taxon>Bacteria</taxon>
        <taxon>Bacillati</taxon>
        <taxon>Bacillota</taxon>
        <taxon>Clostridia</taxon>
        <taxon>Eubacteriales</taxon>
        <taxon>Eubacteriaceae</taxon>
        <taxon>Garciella</taxon>
    </lineage>
</organism>
<dbReference type="Gene3D" id="2.40.30.130">
    <property type="match status" value="1"/>
</dbReference>
<accession>A0A1T4JST5</accession>
<feature type="binding site" evidence="14">
    <location>
        <position position="667"/>
    </location>
    <ligand>
        <name>Zn(2+)</name>
        <dbReference type="ChEBI" id="CHEBI:29105"/>
    </ligand>
</feature>
<proteinExistence type="inferred from homology"/>
<keyword evidence="7 14" id="KW-0862">Zinc</keyword>
<dbReference type="SMART" id="SM00863">
    <property type="entry name" value="tRNA_SAD"/>
    <property type="match status" value="1"/>
</dbReference>
<evidence type="ECO:0000256" key="8">
    <source>
        <dbReference type="ARBA" id="ARBA00022840"/>
    </source>
</evidence>
<dbReference type="InterPro" id="IPR050058">
    <property type="entry name" value="Ala-tRNA_ligase"/>
</dbReference>
<comment type="cofactor">
    <cofactor evidence="14">
        <name>Zn(2+)</name>
        <dbReference type="ChEBI" id="CHEBI:29105"/>
    </cofactor>
    <text evidence="14">Binds 1 zinc ion per subunit.</text>
</comment>
<dbReference type="GO" id="GO:0006419">
    <property type="term" value="P:alanyl-tRNA aminoacylation"/>
    <property type="evidence" value="ECO:0007669"/>
    <property type="project" value="UniProtKB-UniRule"/>
</dbReference>
<keyword evidence="3 14" id="KW-0820">tRNA-binding</keyword>
<protein>
    <recommendedName>
        <fullName evidence="14">Alanine--tRNA ligase</fullName>
        <ecNumber evidence="14">6.1.1.7</ecNumber>
    </recommendedName>
    <alternativeName>
        <fullName evidence="14">Alanyl-tRNA synthetase</fullName>
        <shortName evidence="14">AlaRS</shortName>
    </alternativeName>
</protein>
<dbReference type="Pfam" id="PF02272">
    <property type="entry name" value="DHHA1"/>
    <property type="match status" value="1"/>
</dbReference>
<dbReference type="InterPro" id="IPR018162">
    <property type="entry name" value="Ala-tRNA-ligase_IIc_anticod-bd"/>
</dbReference>
<dbReference type="HAMAP" id="MF_00036_B">
    <property type="entry name" value="Ala_tRNA_synth_B"/>
    <property type="match status" value="1"/>
</dbReference>
<dbReference type="FunFam" id="3.30.930.10:FF:000004">
    <property type="entry name" value="Alanine--tRNA ligase"/>
    <property type="match status" value="1"/>
</dbReference>